<reference evidence="4 5" key="1">
    <citation type="submission" date="2019-05" db="EMBL/GenBank/DDBJ databases">
        <title>Emergence of the Ug99 lineage of the wheat stem rust pathogen through somatic hybridization.</title>
        <authorList>
            <person name="Li F."/>
            <person name="Upadhyaya N.M."/>
            <person name="Sperschneider J."/>
            <person name="Matny O."/>
            <person name="Nguyen-Phuc H."/>
            <person name="Mago R."/>
            <person name="Raley C."/>
            <person name="Miller M.E."/>
            <person name="Silverstein K.A.T."/>
            <person name="Henningsen E."/>
            <person name="Hirsch C.D."/>
            <person name="Visser B."/>
            <person name="Pretorius Z.A."/>
            <person name="Steffenson B.J."/>
            <person name="Schwessinger B."/>
            <person name="Dodds P.N."/>
            <person name="Figueroa M."/>
        </authorList>
    </citation>
    <scope>NUCLEOTIDE SEQUENCE [LARGE SCALE GENOMIC DNA]</scope>
    <source>
        <strain evidence="2">21-0</strain>
        <strain evidence="3 5">Ug99</strain>
    </source>
</reference>
<dbReference type="AlphaFoldDB" id="A0A5B0RKZ0"/>
<name>A0A5B0RKZ0_PUCGR</name>
<evidence type="ECO:0000313" key="4">
    <source>
        <dbReference type="Proteomes" id="UP000324748"/>
    </source>
</evidence>
<feature type="region of interest" description="Disordered" evidence="1">
    <location>
        <begin position="48"/>
        <end position="69"/>
    </location>
</feature>
<dbReference type="Proteomes" id="UP000325313">
    <property type="component" value="Unassembled WGS sequence"/>
</dbReference>
<proteinExistence type="predicted"/>
<gene>
    <name evidence="2" type="ORF">PGT21_023363</name>
    <name evidence="3" type="ORF">PGTUg99_004880</name>
</gene>
<dbReference type="EMBL" id="VDEP01000175">
    <property type="protein sequence ID" value="KAA1125715.1"/>
    <property type="molecule type" value="Genomic_DNA"/>
</dbReference>
<comment type="caution">
    <text evidence="3">The sequence shown here is derived from an EMBL/GenBank/DDBJ whole genome shotgun (WGS) entry which is preliminary data.</text>
</comment>
<evidence type="ECO:0000256" key="1">
    <source>
        <dbReference type="SAM" id="MobiDB-lite"/>
    </source>
</evidence>
<evidence type="ECO:0000313" key="2">
    <source>
        <dbReference type="EMBL" id="KAA1070757.1"/>
    </source>
</evidence>
<keyword evidence="4" id="KW-1185">Reference proteome</keyword>
<evidence type="ECO:0000313" key="3">
    <source>
        <dbReference type="EMBL" id="KAA1125715.1"/>
    </source>
</evidence>
<evidence type="ECO:0000313" key="5">
    <source>
        <dbReference type="Proteomes" id="UP000325313"/>
    </source>
</evidence>
<accession>A0A5B0RKZ0</accession>
<dbReference type="EMBL" id="VSWC01000171">
    <property type="protein sequence ID" value="KAA1070757.1"/>
    <property type="molecule type" value="Genomic_DNA"/>
</dbReference>
<organism evidence="3 5">
    <name type="scientific">Puccinia graminis f. sp. tritici</name>
    <dbReference type="NCBI Taxonomy" id="56615"/>
    <lineage>
        <taxon>Eukaryota</taxon>
        <taxon>Fungi</taxon>
        <taxon>Dikarya</taxon>
        <taxon>Basidiomycota</taxon>
        <taxon>Pucciniomycotina</taxon>
        <taxon>Pucciniomycetes</taxon>
        <taxon>Pucciniales</taxon>
        <taxon>Pucciniaceae</taxon>
        <taxon>Puccinia</taxon>
    </lineage>
</organism>
<sequence length="82" mass="9211">MCFPNWDPRWTGSLWHTVGASQKSTKLGRQWTSTWRDDVTNSPVQSAIVARQPPPPPNHPTILLPDNSTKVIPHTLHPLPVN</sequence>
<dbReference type="Proteomes" id="UP000324748">
    <property type="component" value="Unassembled WGS sequence"/>
</dbReference>
<protein>
    <submittedName>
        <fullName evidence="3">Uncharacterized protein</fullName>
    </submittedName>
</protein>